<accession>A0A3N4IZ47</accession>
<protein>
    <submittedName>
        <fullName evidence="2">Uncharacterized protein</fullName>
    </submittedName>
</protein>
<gene>
    <name evidence="2" type="ORF">BJ508DRAFT_321488</name>
</gene>
<feature type="region of interest" description="Disordered" evidence="1">
    <location>
        <begin position="1"/>
        <end position="26"/>
    </location>
</feature>
<evidence type="ECO:0000256" key="1">
    <source>
        <dbReference type="SAM" id="MobiDB-lite"/>
    </source>
</evidence>
<feature type="compositionally biased region" description="Low complexity" evidence="1">
    <location>
        <begin position="1"/>
        <end position="18"/>
    </location>
</feature>
<sequence length="223" mass="24348">MAKLTPTQQPLLVLLSSPRPSPSPLLEPLSRFLQESQYPPRTAHISLTHYLHTPPNPSVPPYTEGAYDLPAIQDAIDKLVKEGKEDENGSNSQPPELVILEGSPILLLLPLQLPKGFMTIWADSPSDIRLSRAVTLSGVTGGPELEGFLNNWIAEKSGWEAVEGRARERADLIVLCDGVGWKRGIEIVAGAVLDEIEFRRGGAIVASNGRGTTKEDSEYYEMV</sequence>
<dbReference type="Proteomes" id="UP000275078">
    <property type="component" value="Unassembled WGS sequence"/>
</dbReference>
<keyword evidence="3" id="KW-1185">Reference proteome</keyword>
<evidence type="ECO:0000313" key="3">
    <source>
        <dbReference type="Proteomes" id="UP000275078"/>
    </source>
</evidence>
<name>A0A3N4IZ47_ASCIM</name>
<dbReference type="AlphaFoldDB" id="A0A3N4IZ47"/>
<evidence type="ECO:0000313" key="2">
    <source>
        <dbReference type="EMBL" id="RPA86924.1"/>
    </source>
</evidence>
<proteinExistence type="predicted"/>
<dbReference type="EMBL" id="ML119648">
    <property type="protein sequence ID" value="RPA86924.1"/>
    <property type="molecule type" value="Genomic_DNA"/>
</dbReference>
<organism evidence="2 3">
    <name type="scientific">Ascobolus immersus RN42</name>
    <dbReference type="NCBI Taxonomy" id="1160509"/>
    <lineage>
        <taxon>Eukaryota</taxon>
        <taxon>Fungi</taxon>
        <taxon>Dikarya</taxon>
        <taxon>Ascomycota</taxon>
        <taxon>Pezizomycotina</taxon>
        <taxon>Pezizomycetes</taxon>
        <taxon>Pezizales</taxon>
        <taxon>Ascobolaceae</taxon>
        <taxon>Ascobolus</taxon>
    </lineage>
</organism>
<reference evidence="2 3" key="1">
    <citation type="journal article" date="2018" name="Nat. Ecol. Evol.">
        <title>Pezizomycetes genomes reveal the molecular basis of ectomycorrhizal truffle lifestyle.</title>
        <authorList>
            <person name="Murat C."/>
            <person name="Payen T."/>
            <person name="Noel B."/>
            <person name="Kuo A."/>
            <person name="Morin E."/>
            <person name="Chen J."/>
            <person name="Kohler A."/>
            <person name="Krizsan K."/>
            <person name="Balestrini R."/>
            <person name="Da Silva C."/>
            <person name="Montanini B."/>
            <person name="Hainaut M."/>
            <person name="Levati E."/>
            <person name="Barry K.W."/>
            <person name="Belfiori B."/>
            <person name="Cichocki N."/>
            <person name="Clum A."/>
            <person name="Dockter R.B."/>
            <person name="Fauchery L."/>
            <person name="Guy J."/>
            <person name="Iotti M."/>
            <person name="Le Tacon F."/>
            <person name="Lindquist E.A."/>
            <person name="Lipzen A."/>
            <person name="Malagnac F."/>
            <person name="Mello A."/>
            <person name="Molinier V."/>
            <person name="Miyauchi S."/>
            <person name="Poulain J."/>
            <person name="Riccioni C."/>
            <person name="Rubini A."/>
            <person name="Sitrit Y."/>
            <person name="Splivallo R."/>
            <person name="Traeger S."/>
            <person name="Wang M."/>
            <person name="Zifcakova L."/>
            <person name="Wipf D."/>
            <person name="Zambonelli A."/>
            <person name="Paolocci F."/>
            <person name="Nowrousian M."/>
            <person name="Ottonello S."/>
            <person name="Baldrian P."/>
            <person name="Spatafora J.W."/>
            <person name="Henrissat B."/>
            <person name="Nagy L.G."/>
            <person name="Aury J.M."/>
            <person name="Wincker P."/>
            <person name="Grigoriev I.V."/>
            <person name="Bonfante P."/>
            <person name="Martin F.M."/>
        </authorList>
    </citation>
    <scope>NUCLEOTIDE SEQUENCE [LARGE SCALE GENOMIC DNA]</scope>
    <source>
        <strain evidence="2 3">RN42</strain>
    </source>
</reference>